<keyword evidence="4 5" id="KW-0472">Membrane</keyword>
<proteinExistence type="predicted"/>
<dbReference type="EMBL" id="BEZZ01002974">
    <property type="protein sequence ID" value="GCC18500.1"/>
    <property type="molecule type" value="Genomic_DNA"/>
</dbReference>
<keyword evidence="8" id="KW-1185">Reference proteome</keyword>
<organism evidence="7 8">
    <name type="scientific">Chiloscyllium punctatum</name>
    <name type="common">Brownbanded bambooshark</name>
    <name type="synonym">Hemiscyllium punctatum</name>
    <dbReference type="NCBI Taxonomy" id="137246"/>
    <lineage>
        <taxon>Eukaryota</taxon>
        <taxon>Metazoa</taxon>
        <taxon>Chordata</taxon>
        <taxon>Craniata</taxon>
        <taxon>Vertebrata</taxon>
        <taxon>Chondrichthyes</taxon>
        <taxon>Elasmobranchii</taxon>
        <taxon>Galeomorphii</taxon>
        <taxon>Galeoidea</taxon>
        <taxon>Orectolobiformes</taxon>
        <taxon>Hemiscylliidae</taxon>
        <taxon>Chiloscyllium</taxon>
    </lineage>
</organism>
<evidence type="ECO:0000256" key="3">
    <source>
        <dbReference type="ARBA" id="ARBA00022989"/>
    </source>
</evidence>
<keyword evidence="3 5" id="KW-1133">Transmembrane helix</keyword>
<feature type="transmembrane region" description="Helical" evidence="5">
    <location>
        <begin position="237"/>
        <end position="261"/>
    </location>
</feature>
<keyword evidence="2 5" id="KW-0812">Transmembrane</keyword>
<feature type="transmembrane region" description="Helical" evidence="5">
    <location>
        <begin position="456"/>
        <end position="481"/>
    </location>
</feature>
<dbReference type="InterPro" id="IPR011547">
    <property type="entry name" value="SLC26A/SulP_dom"/>
</dbReference>
<evidence type="ECO:0000256" key="4">
    <source>
        <dbReference type="ARBA" id="ARBA00023136"/>
    </source>
</evidence>
<feature type="domain" description="SLC26A/SulP transporter" evidence="6">
    <location>
        <begin position="72"/>
        <end position="462"/>
    </location>
</feature>
<dbReference type="GO" id="GO:0055085">
    <property type="term" value="P:transmembrane transport"/>
    <property type="evidence" value="ECO:0007669"/>
    <property type="project" value="InterPro"/>
</dbReference>
<name>A0A401RK41_CHIPU</name>
<feature type="transmembrane region" description="Helical" evidence="5">
    <location>
        <begin position="165"/>
        <end position="187"/>
    </location>
</feature>
<dbReference type="AlphaFoldDB" id="A0A401RK41"/>
<dbReference type="OMA" id="WDLPELW"/>
<evidence type="ECO:0000256" key="2">
    <source>
        <dbReference type="ARBA" id="ARBA00022692"/>
    </source>
</evidence>
<dbReference type="Proteomes" id="UP000287033">
    <property type="component" value="Unassembled WGS sequence"/>
</dbReference>
<dbReference type="NCBIfam" id="TIGR00815">
    <property type="entry name" value="sulP"/>
    <property type="match status" value="1"/>
</dbReference>
<evidence type="ECO:0000256" key="1">
    <source>
        <dbReference type="ARBA" id="ARBA00004141"/>
    </source>
</evidence>
<dbReference type="OrthoDB" id="288203at2759"/>
<evidence type="ECO:0000313" key="8">
    <source>
        <dbReference type="Proteomes" id="UP000287033"/>
    </source>
</evidence>
<dbReference type="STRING" id="137246.A0A401RK41"/>
<feature type="transmembrane region" description="Helical" evidence="5">
    <location>
        <begin position="326"/>
        <end position="349"/>
    </location>
</feature>
<evidence type="ECO:0000259" key="6">
    <source>
        <dbReference type="Pfam" id="PF00916"/>
    </source>
</evidence>
<comment type="subcellular location">
    <subcellularLocation>
        <location evidence="1">Membrane</location>
        <topology evidence="1">Multi-pass membrane protein</topology>
    </subcellularLocation>
</comment>
<dbReference type="GO" id="GO:0016020">
    <property type="term" value="C:membrane"/>
    <property type="evidence" value="ECO:0007669"/>
    <property type="project" value="UniProtKB-SubCell"/>
</dbReference>
<comment type="caution">
    <text evidence="7">The sequence shown here is derived from an EMBL/GenBank/DDBJ whole genome shotgun (WGS) entry which is preliminary data.</text>
</comment>
<gene>
    <name evidence="7" type="ORF">chiPu_0020815</name>
</gene>
<feature type="transmembrane region" description="Helical" evidence="5">
    <location>
        <begin position="93"/>
        <end position="118"/>
    </location>
</feature>
<accession>A0A401RK41</accession>
<evidence type="ECO:0000313" key="7">
    <source>
        <dbReference type="EMBL" id="GCC18500.1"/>
    </source>
</evidence>
<dbReference type="InterPro" id="IPR001902">
    <property type="entry name" value="SLC26A/SulP_fam"/>
</dbReference>
<evidence type="ECO:0000256" key="5">
    <source>
        <dbReference type="SAM" id="Phobius"/>
    </source>
</evidence>
<reference evidence="7 8" key="1">
    <citation type="journal article" date="2018" name="Nat. Ecol. Evol.">
        <title>Shark genomes provide insights into elasmobranch evolution and the origin of vertebrates.</title>
        <authorList>
            <person name="Hara Y"/>
            <person name="Yamaguchi K"/>
            <person name="Onimaru K"/>
            <person name="Kadota M"/>
            <person name="Koyanagi M"/>
            <person name="Keeley SD"/>
            <person name="Tatsumi K"/>
            <person name="Tanaka K"/>
            <person name="Motone F"/>
            <person name="Kageyama Y"/>
            <person name="Nozu R"/>
            <person name="Adachi N"/>
            <person name="Nishimura O"/>
            <person name="Nakagawa R"/>
            <person name="Tanegashima C"/>
            <person name="Kiyatake I"/>
            <person name="Matsumoto R"/>
            <person name="Murakumo K"/>
            <person name="Nishida K"/>
            <person name="Terakita A"/>
            <person name="Kuratani S"/>
            <person name="Sato K"/>
            <person name="Hyodo S Kuraku.S."/>
        </authorList>
    </citation>
    <scope>NUCLEOTIDE SEQUENCE [LARGE SCALE GENOMIC DNA]</scope>
</reference>
<protein>
    <recommendedName>
        <fullName evidence="6">SLC26A/SulP transporter domain-containing protein</fullName>
    </recommendedName>
</protein>
<dbReference type="Pfam" id="PF00916">
    <property type="entry name" value="Sulfate_transp"/>
    <property type="match status" value="1"/>
</dbReference>
<feature type="transmembrane region" description="Helical" evidence="5">
    <location>
        <begin position="273"/>
        <end position="293"/>
    </location>
</feature>
<dbReference type="PANTHER" id="PTHR11814">
    <property type="entry name" value="SULFATE TRANSPORTER"/>
    <property type="match status" value="1"/>
</dbReference>
<feature type="transmembrane region" description="Helical" evidence="5">
    <location>
        <begin position="399"/>
        <end position="420"/>
    </location>
</feature>
<sequence length="543" mass="59617">MREVTVYRSVYTEDRFEQHFGRSPGEDRASAGSWKQLVGRSCACSGNAWRRSVRARVPCLSWLPRYKFKRWLTGDIIAGLTVGIIHIPQGMAFALLTSVAPIYGLYTSFFPVMLYIFFGTGRHVSTGTFAGISLMTGSIVERLVPHRWNVTSLEDPELEKQRISVASAVAFLSGLMMICMFVLQLGFLSTYLSDPIVKAFTSGTAFHVTISQLNTMLGLQLPRFAGPFTIFKTLASVLGALSATNIVELIISLICLCVLIPTKELSSRFRERFRAPIPIEVVMIIVATAVTFATSLDECCNVQVVGHIPAGFPKPQLPALGSIPSIIGDTIAITFVSYAVSVSLAMLYADKHRYKIDPNQELLAHGISNTISSLFTCFPSSASLATSSILESTGSSTQLAGFFTCLVVLVVLLLIGPLFYSLPKAVLACINVTSLRQMFLQFQDLPELWRVSKMDFTVWVVTWLAVIILNADLGLAVGVVFSMMTVICRTQSCQSWTNGTLSRLPWGAGELSSHVDLGPGGIEHFRCVFQFGLEVKKRRDFVP</sequence>